<proteinExistence type="predicted"/>
<dbReference type="PANTHER" id="PTHR45735:SF2">
    <property type="entry name" value="CLEAVAGE STIMULATION FACTOR SUBUNIT 2"/>
    <property type="match status" value="1"/>
</dbReference>
<dbReference type="SMART" id="SM00360">
    <property type="entry name" value="RRM"/>
    <property type="match status" value="1"/>
</dbReference>
<feature type="signal peptide" evidence="5">
    <location>
        <begin position="1"/>
        <end position="18"/>
    </location>
</feature>
<feature type="region of interest" description="Disordered" evidence="4">
    <location>
        <begin position="407"/>
        <end position="427"/>
    </location>
</feature>
<dbReference type="Proteomes" id="UP000701853">
    <property type="component" value="Chromosome 6"/>
</dbReference>
<dbReference type="FunFam" id="3.30.70.330:FF:000378">
    <property type="entry name" value="Cleavage stimulating factor 64"/>
    <property type="match status" value="1"/>
</dbReference>
<dbReference type="GO" id="GO:0003729">
    <property type="term" value="F:mRNA binding"/>
    <property type="evidence" value="ECO:0007669"/>
    <property type="project" value="TreeGrafter"/>
</dbReference>
<evidence type="ECO:0000313" key="7">
    <source>
        <dbReference type="EMBL" id="KAG8491053.1"/>
    </source>
</evidence>
<evidence type="ECO:0000256" key="4">
    <source>
        <dbReference type="SAM" id="MobiDB-lite"/>
    </source>
</evidence>
<dbReference type="CDD" id="cd12398">
    <property type="entry name" value="RRM_CSTF2_RNA15_like"/>
    <property type="match status" value="1"/>
</dbReference>
<organism evidence="7 8">
    <name type="scientific">Gossypium anomalum</name>
    <dbReference type="NCBI Taxonomy" id="47600"/>
    <lineage>
        <taxon>Eukaryota</taxon>
        <taxon>Viridiplantae</taxon>
        <taxon>Streptophyta</taxon>
        <taxon>Embryophyta</taxon>
        <taxon>Tracheophyta</taxon>
        <taxon>Spermatophyta</taxon>
        <taxon>Magnoliopsida</taxon>
        <taxon>eudicotyledons</taxon>
        <taxon>Gunneridae</taxon>
        <taxon>Pentapetalae</taxon>
        <taxon>rosids</taxon>
        <taxon>malvids</taxon>
        <taxon>Malvales</taxon>
        <taxon>Malvaceae</taxon>
        <taxon>Malvoideae</taxon>
        <taxon>Gossypium</taxon>
    </lineage>
</organism>
<gene>
    <name evidence="7" type="ORF">CXB51_014196</name>
</gene>
<dbReference type="InterPro" id="IPR035979">
    <property type="entry name" value="RBD_domain_sf"/>
</dbReference>
<dbReference type="GO" id="GO:0031124">
    <property type="term" value="P:mRNA 3'-end processing"/>
    <property type="evidence" value="ECO:0007669"/>
    <property type="project" value="InterPro"/>
</dbReference>
<feature type="region of interest" description="Disordered" evidence="4">
    <location>
        <begin position="88"/>
        <end position="119"/>
    </location>
</feature>
<dbReference type="InterPro" id="IPR026896">
    <property type="entry name" value="CSTF_C"/>
</dbReference>
<keyword evidence="3" id="KW-0694">RNA-binding</keyword>
<dbReference type="AlphaFoldDB" id="A0A8J5YZC5"/>
<dbReference type="InterPro" id="IPR038192">
    <property type="entry name" value="CSTF_C_sf"/>
</dbReference>
<feature type="compositionally biased region" description="Basic and acidic residues" evidence="4">
    <location>
        <begin position="88"/>
        <end position="102"/>
    </location>
</feature>
<evidence type="ECO:0000313" key="8">
    <source>
        <dbReference type="Proteomes" id="UP000701853"/>
    </source>
</evidence>
<dbReference type="PROSITE" id="PS50102">
    <property type="entry name" value="RRM"/>
    <property type="match status" value="1"/>
</dbReference>
<dbReference type="InterPro" id="IPR025742">
    <property type="entry name" value="CSTF2_hinge"/>
</dbReference>
<name>A0A8J5YZC5_9ROSI</name>
<evidence type="ECO:0000256" key="1">
    <source>
        <dbReference type="ARBA" id="ARBA00004123"/>
    </source>
</evidence>
<sequence length="510" mass="55409">MKFLNFAISFVSFLVSVGNIPYDATEEQLIEICREVGPVVSFRLVIDRETGKPKGYGFCEYKNEETALSARRNLQGYEINGRQLRVDFAENDKGSDRNREQGRGGPGIAANIDPQKQVGGPAIQSESVQHQPIGLHLSITAAALMAGALGGMQAGLQPNQNVLPKQSAPASDPLTLHLAKMSRSQLNEIMSELKKMATQNKELARELLLSKPQLLKAIFQLQMPNIQQPPGQLAEISIQDGQHSKQPIPQTLHQKAQTGLIPKVLEGQMSAMPLNSLAHNQFSATVQSTLHPRTQLPQYSCNHVLPPAAAQSFVPKLPSPQIQVSKSSSLNQHLQTSLPHSGQLATANLSHNNLMVLPNAVMQSTPLPTPLPDSGFQPGPSITLVFVEKSSAVHCPSEAINRPSKMVKLDDGRSSSSSTGALNMSNASGSRISKTFGVDSTLFNKITRSEEVQYAQKPVSQPQLAPDMESVLLQQVLSLTLEQLSSLPPEQRQQVIQLQQALRQDQIQAS</sequence>
<dbReference type="Gene3D" id="1.25.40.630">
    <property type="match status" value="1"/>
</dbReference>
<evidence type="ECO:0000256" key="2">
    <source>
        <dbReference type="ARBA" id="ARBA00023242"/>
    </source>
</evidence>
<feature type="compositionally biased region" description="Polar residues" evidence="4">
    <location>
        <begin position="414"/>
        <end position="427"/>
    </location>
</feature>
<dbReference type="Pfam" id="PF14304">
    <property type="entry name" value="CSTF_C"/>
    <property type="match status" value="1"/>
</dbReference>
<reference evidence="7 8" key="1">
    <citation type="journal article" date="2021" name="bioRxiv">
        <title>The Gossypium anomalum genome as a resource for cotton improvement and evolutionary analysis of hybrid incompatibility.</title>
        <authorList>
            <person name="Grover C.E."/>
            <person name="Yuan D."/>
            <person name="Arick M.A."/>
            <person name="Miller E.R."/>
            <person name="Hu G."/>
            <person name="Peterson D.G."/>
            <person name="Wendel J.F."/>
            <person name="Udall J.A."/>
        </authorList>
    </citation>
    <scope>NUCLEOTIDE SEQUENCE [LARGE SCALE GENOMIC DNA]</scope>
    <source>
        <strain evidence="7">JFW-Udall</strain>
        <tissue evidence="7">Leaf</tissue>
    </source>
</reference>
<dbReference type="Gene3D" id="3.30.70.330">
    <property type="match status" value="1"/>
</dbReference>
<feature type="domain" description="RRM" evidence="6">
    <location>
        <begin position="13"/>
        <end position="91"/>
    </location>
</feature>
<dbReference type="Pfam" id="PF00076">
    <property type="entry name" value="RRM_1"/>
    <property type="match status" value="1"/>
</dbReference>
<dbReference type="GO" id="GO:0005847">
    <property type="term" value="C:mRNA cleavage and polyadenylation specificity factor complex"/>
    <property type="evidence" value="ECO:0007669"/>
    <property type="project" value="TreeGrafter"/>
</dbReference>
<dbReference type="OrthoDB" id="272703at2759"/>
<protein>
    <recommendedName>
        <fullName evidence="6">RRM domain-containing protein</fullName>
    </recommendedName>
</protein>
<feature type="chain" id="PRO_5035212295" description="RRM domain-containing protein" evidence="5">
    <location>
        <begin position="19"/>
        <end position="510"/>
    </location>
</feature>
<dbReference type="Pfam" id="PF14327">
    <property type="entry name" value="CSTF2_hinge"/>
    <property type="match status" value="1"/>
</dbReference>
<keyword evidence="5" id="KW-0732">Signal</keyword>
<evidence type="ECO:0000259" key="6">
    <source>
        <dbReference type="PROSITE" id="PS50102"/>
    </source>
</evidence>
<keyword evidence="2" id="KW-0539">Nucleus</keyword>
<dbReference type="InterPro" id="IPR012677">
    <property type="entry name" value="Nucleotide-bd_a/b_plait_sf"/>
</dbReference>
<comment type="caution">
    <text evidence="7">The sequence shown here is derived from an EMBL/GenBank/DDBJ whole genome shotgun (WGS) entry which is preliminary data.</text>
</comment>
<comment type="subcellular location">
    <subcellularLocation>
        <location evidence="1">Nucleus</location>
    </subcellularLocation>
</comment>
<accession>A0A8J5YZC5</accession>
<evidence type="ECO:0000256" key="5">
    <source>
        <dbReference type="SAM" id="SignalP"/>
    </source>
</evidence>
<evidence type="ECO:0000256" key="3">
    <source>
        <dbReference type="PROSITE-ProRule" id="PRU00176"/>
    </source>
</evidence>
<dbReference type="EMBL" id="JAHUZN010000006">
    <property type="protein sequence ID" value="KAG8491053.1"/>
    <property type="molecule type" value="Genomic_DNA"/>
</dbReference>
<dbReference type="InterPro" id="IPR000504">
    <property type="entry name" value="RRM_dom"/>
</dbReference>
<dbReference type="PANTHER" id="PTHR45735">
    <property type="entry name" value="CLEAVAGE STIMULATION FACTOR SUBUNIT 2"/>
    <property type="match status" value="1"/>
</dbReference>
<dbReference type="SUPFAM" id="SSF54928">
    <property type="entry name" value="RNA-binding domain, RBD"/>
    <property type="match status" value="1"/>
</dbReference>
<keyword evidence="8" id="KW-1185">Reference proteome</keyword>
<dbReference type="Gene3D" id="1.10.20.70">
    <property type="entry name" value="Transcription termination and cleavage factor, C-terminal domain"/>
    <property type="match status" value="1"/>
</dbReference>